<keyword evidence="5" id="KW-1185">Reference proteome</keyword>
<dbReference type="Proteomes" id="UP000225605">
    <property type="component" value="Unassembled WGS sequence"/>
</dbReference>
<dbReference type="EMBL" id="RAQI01000001">
    <property type="protein sequence ID" value="RKE93092.1"/>
    <property type="molecule type" value="Genomic_DNA"/>
</dbReference>
<evidence type="ECO:0000313" key="3">
    <source>
        <dbReference type="EMBL" id="RKE93092.1"/>
    </source>
</evidence>
<proteinExistence type="predicted"/>
<evidence type="ECO:0000259" key="1">
    <source>
        <dbReference type="SMART" id="SM00912"/>
    </source>
</evidence>
<dbReference type="Gene3D" id="2.160.20.10">
    <property type="entry name" value="Single-stranded right-handed beta-helix, Pectin lyase-like"/>
    <property type="match status" value="1"/>
</dbReference>
<dbReference type="AlphaFoldDB" id="A0A2D0ILX4"/>
<dbReference type="RefSeq" id="WP_099133358.1">
    <property type="nucleotide sequence ID" value="NZ_CAWNOJ010000032.1"/>
</dbReference>
<dbReference type="InterPro" id="IPR011050">
    <property type="entry name" value="Pectin_lyase_fold/virulence"/>
</dbReference>
<gene>
    <name evidence="3" type="ORF">BDE27_0793</name>
    <name evidence="2" type="ORF">Xehl_03302</name>
</gene>
<evidence type="ECO:0000313" key="2">
    <source>
        <dbReference type="EMBL" id="PHM22785.1"/>
    </source>
</evidence>
<dbReference type="NCBIfam" id="TIGR01901">
    <property type="entry name" value="adhes_NPXG"/>
    <property type="match status" value="1"/>
</dbReference>
<evidence type="ECO:0000313" key="5">
    <source>
        <dbReference type="Proteomes" id="UP000283568"/>
    </source>
</evidence>
<dbReference type="EMBL" id="NIBT01000020">
    <property type="protein sequence ID" value="PHM22785.1"/>
    <property type="molecule type" value="Genomic_DNA"/>
</dbReference>
<comment type="caution">
    <text evidence="2">The sequence shown here is derived from an EMBL/GenBank/DDBJ whole genome shotgun (WGS) entry which is preliminary data.</text>
</comment>
<sequence>MDKYNNPMARGTCYLLIYLTGVYPLNSAFAGGITPDNSQTQVQNNGNVPVVNIAAPNNAGISHNTYKEFNTDIQGAVLNNATQAVNSQLAGQINANTNLQGEAAQLIINEVTGSSRSELLGQLEVAGQKANVMIANPNGITCDGCGFINTSGAVLTTGKTQFDTQGALEALNVTKGQITIGGKGLNGQSTDYVDIISRATELNGKIQANNLALTQGANQISFKDGTTKTIAGEGAAPQLAVDTKALGGMYANKIRLIATENGVGVNLKDITSNQGDITLSANGKMELGSIKAKTDLNADAKEINIGPNSPVQAERNIILASSKLSNKSNVTAGQDMRIYANELHNISADALFQADNNMWIQKNTEGDKSKYIENNSAAIKTNKGDLIIRTEKLDNIQESSLNNDMKVEATSTSKNNRLGITEYHDIESIEGYSGEKKVQI</sequence>
<protein>
    <submittedName>
        <fullName evidence="3">Filamentous hemagglutinin family protein</fullName>
    </submittedName>
    <submittedName>
        <fullName evidence="2">ShlA/HecA/FhaA exofamily protein</fullName>
    </submittedName>
</protein>
<dbReference type="InterPro" id="IPR012334">
    <property type="entry name" value="Pectin_lyas_fold"/>
</dbReference>
<dbReference type="Proteomes" id="UP000283568">
    <property type="component" value="Unassembled WGS sequence"/>
</dbReference>
<reference evidence="2 4" key="1">
    <citation type="journal article" date="2017" name="Nat. Microbiol.">
        <title>Natural product diversity associated with the nematode symbionts Photorhabdus and Xenorhabdus.</title>
        <authorList>
            <person name="Tobias N.J."/>
            <person name="Wolff H."/>
            <person name="Djahanschiri B."/>
            <person name="Grundmann F."/>
            <person name="Kronenwerth M."/>
            <person name="Shi Y.M."/>
            <person name="Simonyi S."/>
            <person name="Grun P."/>
            <person name="Shapiro-Ilan D."/>
            <person name="Pidot S.J."/>
            <person name="Stinear T.P."/>
            <person name="Ebersberger I."/>
            <person name="Bode H.B."/>
        </authorList>
    </citation>
    <scope>NUCLEOTIDE SEQUENCE [LARGE SCALE GENOMIC DNA]</scope>
    <source>
        <strain evidence="2 4">DSM 16337</strain>
    </source>
</reference>
<dbReference type="OrthoDB" id="2664633at2"/>
<dbReference type="Pfam" id="PF05860">
    <property type="entry name" value="TPS"/>
    <property type="match status" value="1"/>
</dbReference>
<dbReference type="SMART" id="SM00912">
    <property type="entry name" value="Haemagg_act"/>
    <property type="match status" value="1"/>
</dbReference>
<dbReference type="InterPro" id="IPR008638">
    <property type="entry name" value="FhaB/CdiA-like_TPS"/>
</dbReference>
<name>A0A2D0ILX4_9GAMM</name>
<dbReference type="SUPFAM" id="SSF51126">
    <property type="entry name" value="Pectin lyase-like"/>
    <property type="match status" value="1"/>
</dbReference>
<accession>A0A2D0ILX4</accession>
<evidence type="ECO:0000313" key="4">
    <source>
        <dbReference type="Proteomes" id="UP000225605"/>
    </source>
</evidence>
<reference evidence="3 5" key="2">
    <citation type="submission" date="2018-09" db="EMBL/GenBank/DDBJ databases">
        <title>Genomic Encyclopedia of Archaeal and Bacterial Type Strains, Phase II (KMG-II): from individual species to whole genera.</title>
        <authorList>
            <person name="Goeker M."/>
        </authorList>
    </citation>
    <scope>NUCLEOTIDE SEQUENCE [LARGE SCALE GENOMIC DNA]</scope>
    <source>
        <strain evidence="3 5">DSM 16337</strain>
    </source>
</reference>
<organism evidence="2 4">
    <name type="scientific">Xenorhabdus ehlersii</name>
    <dbReference type="NCBI Taxonomy" id="290111"/>
    <lineage>
        <taxon>Bacteria</taxon>
        <taxon>Pseudomonadati</taxon>
        <taxon>Pseudomonadota</taxon>
        <taxon>Gammaproteobacteria</taxon>
        <taxon>Enterobacterales</taxon>
        <taxon>Morganellaceae</taxon>
        <taxon>Xenorhabdus</taxon>
    </lineage>
</organism>
<feature type="domain" description="Filamentous haemagglutinin FhaB/tRNA nuclease CdiA-like TPS" evidence="1">
    <location>
        <begin position="45"/>
        <end position="165"/>
    </location>
</feature>